<evidence type="ECO:0000313" key="9">
    <source>
        <dbReference type="Proteomes" id="UP000626220"/>
    </source>
</evidence>
<dbReference type="InterPro" id="IPR058625">
    <property type="entry name" value="MdtA-like_BSH"/>
</dbReference>
<evidence type="ECO:0000256" key="2">
    <source>
        <dbReference type="ARBA" id="ARBA00009477"/>
    </source>
</evidence>
<name>A0A8J3M9M5_9RHOB</name>
<dbReference type="PANTHER" id="PTHR30158">
    <property type="entry name" value="ACRA/E-RELATED COMPONENT OF DRUG EFFLUX TRANSPORTER"/>
    <property type="match status" value="1"/>
</dbReference>
<dbReference type="InterPro" id="IPR006143">
    <property type="entry name" value="RND_pump_MFP"/>
</dbReference>
<reference evidence="8" key="2">
    <citation type="submission" date="2020-09" db="EMBL/GenBank/DDBJ databases">
        <authorList>
            <person name="Sun Q."/>
            <person name="Kim S."/>
        </authorList>
    </citation>
    <scope>NUCLEOTIDE SEQUENCE</scope>
    <source>
        <strain evidence="8">KCTC 42650</strain>
    </source>
</reference>
<reference evidence="8" key="1">
    <citation type="journal article" date="2014" name="Int. J. Syst. Evol. Microbiol.">
        <title>Complete genome sequence of Corynebacterium casei LMG S-19264T (=DSM 44701T), isolated from a smear-ripened cheese.</title>
        <authorList>
            <consortium name="US DOE Joint Genome Institute (JGI-PGF)"/>
            <person name="Walter F."/>
            <person name="Albersmeier A."/>
            <person name="Kalinowski J."/>
            <person name="Ruckert C."/>
        </authorList>
    </citation>
    <scope>NUCLEOTIDE SEQUENCE</scope>
    <source>
        <strain evidence="8">KCTC 42650</strain>
    </source>
</reference>
<comment type="subcellular location">
    <subcellularLocation>
        <location evidence="1">Cell envelope</location>
    </subcellularLocation>
</comment>
<dbReference type="PANTHER" id="PTHR30158:SF3">
    <property type="entry name" value="MULTIDRUG EFFLUX PUMP SUBUNIT ACRA-RELATED"/>
    <property type="match status" value="1"/>
</dbReference>
<dbReference type="InterPro" id="IPR058626">
    <property type="entry name" value="MdtA-like_b-barrel"/>
</dbReference>
<evidence type="ECO:0000313" key="8">
    <source>
        <dbReference type="EMBL" id="GHF68956.1"/>
    </source>
</evidence>
<evidence type="ECO:0000259" key="5">
    <source>
        <dbReference type="Pfam" id="PF25917"/>
    </source>
</evidence>
<dbReference type="Proteomes" id="UP000626220">
    <property type="component" value="Unassembled WGS sequence"/>
</dbReference>
<dbReference type="FunFam" id="2.40.420.20:FF:000001">
    <property type="entry name" value="Efflux RND transporter periplasmic adaptor subunit"/>
    <property type="match status" value="1"/>
</dbReference>
<feature type="coiled-coil region" evidence="3">
    <location>
        <begin position="116"/>
        <end position="143"/>
    </location>
</feature>
<dbReference type="SUPFAM" id="SSF111369">
    <property type="entry name" value="HlyD-like secretion proteins"/>
    <property type="match status" value="1"/>
</dbReference>
<feature type="domain" description="Multidrug resistance protein MdtA-like beta-barrel" evidence="6">
    <location>
        <begin position="176"/>
        <end position="266"/>
    </location>
</feature>
<gene>
    <name evidence="8" type="ORF">GCM10017056_45070</name>
</gene>
<accession>A0A8J3M9M5</accession>
<evidence type="ECO:0000256" key="1">
    <source>
        <dbReference type="ARBA" id="ARBA00004196"/>
    </source>
</evidence>
<dbReference type="Gene3D" id="2.40.420.20">
    <property type="match status" value="1"/>
</dbReference>
<comment type="caution">
    <text evidence="8">The sequence shown here is derived from an EMBL/GenBank/DDBJ whole genome shotgun (WGS) entry which is preliminary data.</text>
</comment>
<dbReference type="AlphaFoldDB" id="A0A8J3M9M5"/>
<evidence type="ECO:0000256" key="3">
    <source>
        <dbReference type="SAM" id="Coils"/>
    </source>
</evidence>
<evidence type="ECO:0000259" key="7">
    <source>
        <dbReference type="Pfam" id="PF25967"/>
    </source>
</evidence>
<dbReference type="Gene3D" id="2.40.30.170">
    <property type="match status" value="1"/>
</dbReference>
<dbReference type="GO" id="GO:0005886">
    <property type="term" value="C:plasma membrane"/>
    <property type="evidence" value="ECO:0007669"/>
    <property type="project" value="TreeGrafter"/>
</dbReference>
<dbReference type="GO" id="GO:0022857">
    <property type="term" value="F:transmembrane transporter activity"/>
    <property type="evidence" value="ECO:0007669"/>
    <property type="project" value="InterPro"/>
</dbReference>
<protein>
    <submittedName>
        <fullName evidence="8">MexE family multidrug efflux RND transporter periplasmic adaptor subunit</fullName>
    </submittedName>
</protein>
<feature type="domain" description="Multidrug resistance protein MdtA-like C-terminal permuted SH3" evidence="7">
    <location>
        <begin position="270"/>
        <end position="332"/>
    </location>
</feature>
<dbReference type="EMBL" id="BNCJ01000022">
    <property type="protein sequence ID" value="GHF68956.1"/>
    <property type="molecule type" value="Genomic_DNA"/>
</dbReference>
<feature type="domain" description="Multidrug resistance protein MdtA-like alpha-helical hairpin" evidence="4">
    <location>
        <begin position="72"/>
        <end position="140"/>
    </location>
</feature>
<dbReference type="Pfam" id="PF25917">
    <property type="entry name" value="BSH_RND"/>
    <property type="match status" value="1"/>
</dbReference>
<keyword evidence="9" id="KW-1185">Reference proteome</keyword>
<dbReference type="GO" id="GO:0046677">
    <property type="term" value="P:response to antibiotic"/>
    <property type="evidence" value="ECO:0007669"/>
    <property type="project" value="TreeGrafter"/>
</dbReference>
<keyword evidence="3" id="KW-0175">Coiled coil</keyword>
<dbReference type="Gene3D" id="2.40.50.100">
    <property type="match status" value="1"/>
</dbReference>
<dbReference type="Pfam" id="PF25944">
    <property type="entry name" value="Beta-barrel_RND"/>
    <property type="match status" value="1"/>
</dbReference>
<dbReference type="Pfam" id="PF25967">
    <property type="entry name" value="RND-MFP_C"/>
    <property type="match status" value="1"/>
</dbReference>
<dbReference type="Gene3D" id="1.10.287.470">
    <property type="entry name" value="Helix hairpin bin"/>
    <property type="match status" value="1"/>
</dbReference>
<organism evidence="8 9">
    <name type="scientific">Seohaeicola zhoushanensis</name>
    <dbReference type="NCBI Taxonomy" id="1569283"/>
    <lineage>
        <taxon>Bacteria</taxon>
        <taxon>Pseudomonadati</taxon>
        <taxon>Pseudomonadota</taxon>
        <taxon>Alphaproteobacteria</taxon>
        <taxon>Rhodobacterales</taxon>
        <taxon>Roseobacteraceae</taxon>
        <taxon>Seohaeicola</taxon>
    </lineage>
</organism>
<dbReference type="Pfam" id="PF25876">
    <property type="entry name" value="HH_MFP_RND"/>
    <property type="match status" value="1"/>
</dbReference>
<sequence length="368" mass="38960">MPPSGVGVIILRNETIPVTSELPGRISATRVADVRPRVSGIIESREFEQGSVVQEGDVLFKLDRATYEIAVDAARANVARAEAVLADANATERRYISLKERNITSEAEYDAAVAARLQAAASLAEAQAQLRAAEINLGFSEIKAPISGRIGRTLVTEGALVSAQGEVLTTIQQLDPVYADMQQPVSELLRLRKALASGELEQVDAGAARVVLHLDDGSQYPHPGKLLFAEATVERSSGQVTLRAEFPNPEGLLLPGMYVRVSVEQATQADAIAIPSQAVQRDASGAAQVYVVNAQGAAELRPVKLGRISGNRITVQTGLAADDMLVVDGFQKIGPGAPVAPACWSDPSNPDLFPTDACEKRIAKPAGN</sequence>
<proteinExistence type="inferred from homology"/>
<comment type="similarity">
    <text evidence="2">Belongs to the membrane fusion protein (MFP) (TC 8.A.1) family.</text>
</comment>
<evidence type="ECO:0000259" key="4">
    <source>
        <dbReference type="Pfam" id="PF25876"/>
    </source>
</evidence>
<dbReference type="NCBIfam" id="TIGR01730">
    <property type="entry name" value="RND_mfp"/>
    <property type="match status" value="1"/>
</dbReference>
<dbReference type="InterPro" id="IPR058624">
    <property type="entry name" value="MdtA-like_HH"/>
</dbReference>
<evidence type="ECO:0000259" key="6">
    <source>
        <dbReference type="Pfam" id="PF25944"/>
    </source>
</evidence>
<feature type="domain" description="Multidrug resistance protein MdtA-like barrel-sandwich hybrid" evidence="5">
    <location>
        <begin position="30"/>
        <end position="164"/>
    </location>
</feature>
<dbReference type="InterPro" id="IPR058627">
    <property type="entry name" value="MdtA-like_C"/>
</dbReference>
<dbReference type="GO" id="GO:0030313">
    <property type="term" value="C:cell envelope"/>
    <property type="evidence" value="ECO:0007669"/>
    <property type="project" value="UniProtKB-SubCell"/>
</dbReference>